<proteinExistence type="predicted"/>
<name>A0ABQ9HFN9_9NEOP</name>
<accession>A0ABQ9HFN9</accession>
<dbReference type="Proteomes" id="UP001159363">
    <property type="component" value="Chromosome 4"/>
</dbReference>
<reference evidence="1 2" key="1">
    <citation type="submission" date="2023-02" db="EMBL/GenBank/DDBJ databases">
        <title>LHISI_Scaffold_Assembly.</title>
        <authorList>
            <person name="Stuart O.P."/>
            <person name="Cleave R."/>
            <person name="Magrath M.J.L."/>
            <person name="Mikheyev A.S."/>
        </authorList>
    </citation>
    <scope>NUCLEOTIDE SEQUENCE [LARGE SCALE GENOMIC DNA]</scope>
    <source>
        <strain evidence="1">Daus_M_001</strain>
        <tissue evidence="1">Leg muscle</tissue>
    </source>
</reference>
<dbReference type="InterPro" id="IPR036397">
    <property type="entry name" value="RNaseH_sf"/>
</dbReference>
<sequence length="563" mass="63006">MSRCQPTSPVVSAEEARKTLLRLTCQDGGYQDGGCPACRCFPHYSARITAGKWHWERPSSHYERVLCVKSVSRWRRNNRRHSVLFSLLHANRLRLFNVKSVTNTDVVHPIGGVAFVGLVSSMRQGVFAKAKVPGGYLNEMLPQRWIDLTPCDCFLWGYIEDQVFRPPLPASIDDLEQRVTDAIQTVTRGKLTRVWNEFEYRIDTTRRLWLTITAEKRHAYIGNSLKAVHDKANRVRFPEEVAPGFSHVGIVPDDAAGWRVFSGISRFPPVSPVFCVSYRVGDEETSLMMHLITRVFSPDAVRGDSEPNVSDANWRLACSPPTKANNALIPGPVTPEFSHVGIVPDDAAGRRVFSGIPPFPPLLTFRRCSTHLTSPSSALKISMLRAAQISSLTHLLGLIGPFIFPGRLTGVVFLHILHEELPLLLGDIPLAVRRRTIFQHDGGPPHFHHAASLRRKPTGSAQCGTARLGPTRLGSGRPGSAWHRTHENRCIGTLRPDRPSVAMDSSSDEHIVVAVACREKFLEYYRMPIGKFYELLHLPPLQKQQANFRESVGQEERLALTLK</sequence>
<keyword evidence="2" id="KW-1185">Reference proteome</keyword>
<dbReference type="EMBL" id="JARBHB010000005">
    <property type="protein sequence ID" value="KAJ8883139.1"/>
    <property type="molecule type" value="Genomic_DNA"/>
</dbReference>
<dbReference type="Gene3D" id="3.30.420.10">
    <property type="entry name" value="Ribonuclease H-like superfamily/Ribonuclease H"/>
    <property type="match status" value="1"/>
</dbReference>
<dbReference type="PANTHER" id="PTHR47326">
    <property type="entry name" value="TRANSPOSABLE ELEMENT TC3 TRANSPOSASE-LIKE PROTEIN"/>
    <property type="match status" value="1"/>
</dbReference>
<organism evidence="1 2">
    <name type="scientific">Dryococelus australis</name>
    <dbReference type="NCBI Taxonomy" id="614101"/>
    <lineage>
        <taxon>Eukaryota</taxon>
        <taxon>Metazoa</taxon>
        <taxon>Ecdysozoa</taxon>
        <taxon>Arthropoda</taxon>
        <taxon>Hexapoda</taxon>
        <taxon>Insecta</taxon>
        <taxon>Pterygota</taxon>
        <taxon>Neoptera</taxon>
        <taxon>Polyneoptera</taxon>
        <taxon>Phasmatodea</taxon>
        <taxon>Verophasmatodea</taxon>
        <taxon>Anareolatae</taxon>
        <taxon>Phasmatidae</taxon>
        <taxon>Eurycanthinae</taxon>
        <taxon>Dryococelus</taxon>
    </lineage>
</organism>
<comment type="caution">
    <text evidence="1">The sequence shown here is derived from an EMBL/GenBank/DDBJ whole genome shotgun (WGS) entry which is preliminary data.</text>
</comment>
<protein>
    <submittedName>
        <fullName evidence="1">Uncharacterized protein</fullName>
    </submittedName>
</protein>
<evidence type="ECO:0000313" key="1">
    <source>
        <dbReference type="EMBL" id="KAJ8883139.1"/>
    </source>
</evidence>
<gene>
    <name evidence="1" type="ORF">PR048_014979</name>
</gene>
<evidence type="ECO:0000313" key="2">
    <source>
        <dbReference type="Proteomes" id="UP001159363"/>
    </source>
</evidence>
<dbReference type="PANTHER" id="PTHR47326:SF1">
    <property type="entry name" value="HTH PSQ-TYPE DOMAIN-CONTAINING PROTEIN"/>
    <property type="match status" value="1"/>
</dbReference>